<protein>
    <submittedName>
        <fullName evidence="1">Uncharacterized protein</fullName>
    </submittedName>
</protein>
<evidence type="ECO:0000313" key="1">
    <source>
        <dbReference type="EMBL" id="CAA9891740.1"/>
    </source>
</evidence>
<dbReference type="Proteomes" id="UP000494216">
    <property type="component" value="Unassembled WGS sequence"/>
</dbReference>
<gene>
    <name evidence="1" type="ORF">METHB2_50011</name>
</gene>
<name>A0A8S0XK18_9GAMM</name>
<accession>A0A8S0XK18</accession>
<reference evidence="1 2" key="1">
    <citation type="submission" date="2020-02" db="EMBL/GenBank/DDBJ databases">
        <authorList>
            <person name="Hogendoorn C."/>
        </authorList>
    </citation>
    <scope>NUCLEOTIDE SEQUENCE [LARGE SCALE GENOMIC DNA]</scope>
    <source>
        <strain evidence="1">METHB21</strain>
    </source>
</reference>
<proteinExistence type="predicted"/>
<keyword evidence="2" id="KW-1185">Reference proteome</keyword>
<comment type="caution">
    <text evidence="1">The sequence shown here is derived from an EMBL/GenBank/DDBJ whole genome shotgun (WGS) entry which is preliminary data.</text>
</comment>
<sequence length="127" mass="13640">MKAHKLFWILVLTIINSNIWAYGGSSSSSQKACAKPRFTEFVPAEKAEMAAQSAFSFTASPNTNPDSIKVAIKDQPVDVKVTPKAQGFQVSGTLPDKLKGGYARININAEGHNKCKGSGGWLVKIAE</sequence>
<dbReference type="EMBL" id="CADCXN010000080">
    <property type="protein sequence ID" value="CAA9891740.1"/>
    <property type="molecule type" value="Genomic_DNA"/>
</dbReference>
<evidence type="ECO:0000313" key="2">
    <source>
        <dbReference type="Proteomes" id="UP000494216"/>
    </source>
</evidence>
<dbReference type="AlphaFoldDB" id="A0A8S0XK18"/>
<dbReference type="RefSeq" id="WP_174626573.1">
    <property type="nucleotide sequence ID" value="NZ_CADCXN010000080.1"/>
</dbReference>
<organism evidence="1 2">
    <name type="scientific">Candidatus Methylobacter favarea</name>
    <dbReference type="NCBI Taxonomy" id="2707345"/>
    <lineage>
        <taxon>Bacteria</taxon>
        <taxon>Pseudomonadati</taxon>
        <taxon>Pseudomonadota</taxon>
        <taxon>Gammaproteobacteria</taxon>
        <taxon>Methylococcales</taxon>
        <taxon>Methylococcaceae</taxon>
        <taxon>Methylobacter</taxon>
    </lineage>
</organism>